<dbReference type="RefSeq" id="WP_147168411.1">
    <property type="nucleotide sequence ID" value="NZ_VOOR01000034.1"/>
</dbReference>
<evidence type="ECO:0000256" key="1">
    <source>
        <dbReference type="SAM" id="SignalP"/>
    </source>
</evidence>
<comment type="caution">
    <text evidence="2">The sequence shown here is derived from an EMBL/GenBank/DDBJ whole genome shotgun (WGS) entry which is preliminary data.</text>
</comment>
<organism evidence="2 3">
    <name type="scientific">Phaeodactylibacter luteus</name>
    <dbReference type="NCBI Taxonomy" id="1564516"/>
    <lineage>
        <taxon>Bacteria</taxon>
        <taxon>Pseudomonadati</taxon>
        <taxon>Bacteroidota</taxon>
        <taxon>Saprospiria</taxon>
        <taxon>Saprospirales</taxon>
        <taxon>Haliscomenobacteraceae</taxon>
        <taxon>Phaeodactylibacter</taxon>
    </lineage>
</organism>
<keyword evidence="3" id="KW-1185">Reference proteome</keyword>
<protein>
    <submittedName>
        <fullName evidence="2">Uncharacterized protein</fullName>
    </submittedName>
</protein>
<accession>A0A5C6RJS1</accession>
<evidence type="ECO:0000313" key="3">
    <source>
        <dbReference type="Proteomes" id="UP000321580"/>
    </source>
</evidence>
<gene>
    <name evidence="2" type="ORF">FRY97_15190</name>
</gene>
<evidence type="ECO:0000313" key="2">
    <source>
        <dbReference type="EMBL" id="TXB62194.1"/>
    </source>
</evidence>
<dbReference type="Proteomes" id="UP000321580">
    <property type="component" value="Unassembled WGS sequence"/>
</dbReference>
<dbReference type="EMBL" id="VOOR01000034">
    <property type="protein sequence ID" value="TXB62194.1"/>
    <property type="molecule type" value="Genomic_DNA"/>
</dbReference>
<keyword evidence="1" id="KW-0732">Signal</keyword>
<name>A0A5C6RJS1_9BACT</name>
<proteinExistence type="predicted"/>
<dbReference type="OrthoDB" id="1465441at2"/>
<feature type="chain" id="PRO_5022801193" evidence="1">
    <location>
        <begin position="21"/>
        <end position="1522"/>
    </location>
</feature>
<sequence>MFRKLLLFFALLGTLNAATAQRLERFSDNSAEFIQELEEYMTSSKRKRLEEAFKSFASVFSGGVFTEEETQQILQTANAMLELRMTASPYFENYLLGLTQVKNTNDPAGTFKMWHQTLGDMLSAVENRKIRPYNDFLEFSVSFFEERALRASSAGGTSWFALTDAFSFRVENGEPLVAFEQLDLMAQRRTDSIYIYGTSGTFRPVDKLWEGQGGKVTWERHGLSPEVYAELGTYRLEMVTSLYEAPASRLHYPAYFGNRAIEGSFSDKLVSGSEVVEGSFPRFESTVRMQVDQIGEGIDFEGYFRLQGTTVYGFGNKENPARIGIADKNSKVSFRGAAELFTIRRAERISGQSVEGVLYFDQDSIYHPSVNVRFDIDEREMTLSRGDKATDRNPFFSSLHSIHLYANTMTAYFNGDSIAIGRSKVPYQRKEDVIFESLDFFTQNDYRTLQNIASVNPIAILKVLHDKNNKQRSFPAQQVAQMLNPRFGVDNIKSLLYEMVERGFVNYYPEDEVVEIKDKVLLYADAYRELVDYDVLRLASKTDSTNAVMDLNTSRIDVRGVSQVEFSAKQKVAMKPEGGRLFMKKGRDIDFDGLVFAGLTTMEGKDFHFKYQPFHVGLDSVRFFDLYVPSGNLVDGQPEALSIGSRIEHLTGVLLIDAPSNKSGKEDIPMFPSLQSKDNSFVFYDYASAQNGAYMRDSFFFQVYPFSFNHLDFYNREDVQFGGELHSAEIFPVFEETVSLQEDESLGFIHDTPGGGYPAYQEKGNFVGELSLSNKGLLGNGNVTYLGAAIESEDIIWMPQQMLASAKEFKLEEDRGGDVEVPRVRGNDVKIDWRPYQDSMYIRSEEESFRLFQEEAHTLAGTLILTPGGLKANGELDWARATMNSKLFSFGAFSSTADTTSVRIKTQDLEAIALSTSNVKSDVDFDEQQATFKANEEFLKTRLPAVQYQTSINEFTWDMAEESITFRAAPDKPGRFTSIHPDQDSLNFEGKEAFYDLKTDELQVSGVPFMIAADAFVYPDSGLVQIGRNGAMATLENARIVADTLNQNHVINRATVDVKGRRLYKASGFYEYNIGEREQEIEFTDIIGQPMGKGSYSEKNVITTGQGEVTAEDEFYIDHRTKFQGTISLRAQTKNLAFDGFAQLDADRLPYKYWFSVKSEADKNDLAIQFDEPKNLDGAPLATGFFLSKETAEIYPRVMMPLFFRKDRGILPVKGIFKYNPQKDYFIFGDSARVAANDMRGNQLIFNNKTGKLEGRGRFNLGSGLSYISLDASGTIESVYQEQINPEELIISDTMSLIPNTNQMQGGEQRYEIDAEFMSGVKLIVPDKLLKIMMDDIQSMSFDAKPIVYLTALDFYRDALMNLLPPGEDAQKALATLGNGILDIPKRANPYTFLFSRLPMKWDAEYQSFVSKGDKQGVVSIAGEPLNKALECYVEYKMPTNDDDRVYIYLKSPSELFYFFGYKQGILSITSNNPSFMDELNAIKPKDLIQKMDDGNTYEIQPVDVGSARLFVNRAKAAQQKK</sequence>
<reference evidence="2 3" key="1">
    <citation type="submission" date="2019-08" db="EMBL/GenBank/DDBJ databases">
        <title>Genome of Phaeodactylibacter luteus.</title>
        <authorList>
            <person name="Bowman J.P."/>
        </authorList>
    </citation>
    <scope>NUCLEOTIDE SEQUENCE [LARGE SCALE GENOMIC DNA]</scope>
    <source>
        <strain evidence="2 3">KCTC 42180</strain>
    </source>
</reference>
<feature type="signal peptide" evidence="1">
    <location>
        <begin position="1"/>
        <end position="20"/>
    </location>
</feature>